<feature type="compositionally biased region" description="Basic and acidic residues" evidence="1">
    <location>
        <begin position="206"/>
        <end position="222"/>
    </location>
</feature>
<dbReference type="Pfam" id="PF10536">
    <property type="entry name" value="PMD"/>
    <property type="match status" value="1"/>
</dbReference>
<feature type="compositionally biased region" description="Basic and acidic residues" evidence="1">
    <location>
        <begin position="1"/>
        <end position="16"/>
    </location>
</feature>
<sequence>MGEAKKIQVNKSKESHPGLGDADGVNIGPGISEVHKPWLSDLCLKDSHNILRSIVERWQSETNTFHLPFGEMTITLENVLVLLDILITGKTVVAPFKAFKLVIVMVNRLLEVLVTDADEEIRARPSLAVSLTWLKDRFSVPKKRDEEHNGKRAPDVYPSRNCLVRAYVLYLLGATLFSNMSGAEHTYQSTTTTISQSDGGTTSTEDVPHYDHRKEKRPLGEH</sequence>
<evidence type="ECO:0000313" key="3">
    <source>
        <dbReference type="EMBL" id="KAK9126331.1"/>
    </source>
</evidence>
<evidence type="ECO:0000256" key="1">
    <source>
        <dbReference type="SAM" id="MobiDB-lite"/>
    </source>
</evidence>
<dbReference type="InterPro" id="IPR019557">
    <property type="entry name" value="AminoTfrase-like_pln_mobile"/>
</dbReference>
<dbReference type="PANTHER" id="PTHR46033:SF8">
    <property type="entry name" value="PROTEIN MAINTENANCE OF MERISTEMS-LIKE"/>
    <property type="match status" value="1"/>
</dbReference>
<dbReference type="GO" id="GO:0010073">
    <property type="term" value="P:meristem maintenance"/>
    <property type="evidence" value="ECO:0007669"/>
    <property type="project" value="InterPro"/>
</dbReference>
<organism evidence="3 4">
    <name type="scientific">Stephania cephalantha</name>
    <dbReference type="NCBI Taxonomy" id="152367"/>
    <lineage>
        <taxon>Eukaryota</taxon>
        <taxon>Viridiplantae</taxon>
        <taxon>Streptophyta</taxon>
        <taxon>Embryophyta</taxon>
        <taxon>Tracheophyta</taxon>
        <taxon>Spermatophyta</taxon>
        <taxon>Magnoliopsida</taxon>
        <taxon>Ranunculales</taxon>
        <taxon>Menispermaceae</taxon>
        <taxon>Menispermoideae</taxon>
        <taxon>Cissampelideae</taxon>
        <taxon>Stephania</taxon>
    </lineage>
</organism>
<feature type="compositionally biased region" description="Low complexity" evidence="1">
    <location>
        <begin position="189"/>
        <end position="204"/>
    </location>
</feature>
<dbReference type="AlphaFoldDB" id="A0AAP0J592"/>
<dbReference type="EMBL" id="JBBNAG010000006">
    <property type="protein sequence ID" value="KAK9126331.1"/>
    <property type="molecule type" value="Genomic_DNA"/>
</dbReference>
<reference evidence="3 4" key="1">
    <citation type="submission" date="2024-01" db="EMBL/GenBank/DDBJ databases">
        <title>Genome assemblies of Stephania.</title>
        <authorList>
            <person name="Yang L."/>
        </authorList>
    </citation>
    <scope>NUCLEOTIDE SEQUENCE [LARGE SCALE GENOMIC DNA]</scope>
    <source>
        <strain evidence="3">JXDWG</strain>
        <tissue evidence="3">Leaf</tissue>
    </source>
</reference>
<proteinExistence type="predicted"/>
<feature type="region of interest" description="Disordered" evidence="1">
    <location>
        <begin position="189"/>
        <end position="222"/>
    </location>
</feature>
<dbReference type="PANTHER" id="PTHR46033">
    <property type="entry name" value="PROTEIN MAIN-LIKE 2"/>
    <property type="match status" value="1"/>
</dbReference>
<comment type="caution">
    <text evidence="3">The sequence shown here is derived from an EMBL/GenBank/DDBJ whole genome shotgun (WGS) entry which is preliminary data.</text>
</comment>
<name>A0AAP0J592_9MAGN</name>
<feature type="domain" description="Aminotransferase-like plant mobile" evidence="2">
    <location>
        <begin position="43"/>
        <end position="184"/>
    </location>
</feature>
<evidence type="ECO:0000259" key="2">
    <source>
        <dbReference type="Pfam" id="PF10536"/>
    </source>
</evidence>
<feature type="region of interest" description="Disordered" evidence="1">
    <location>
        <begin position="1"/>
        <end position="22"/>
    </location>
</feature>
<protein>
    <recommendedName>
        <fullName evidence="2">Aminotransferase-like plant mobile domain-containing protein</fullName>
    </recommendedName>
</protein>
<keyword evidence="4" id="KW-1185">Reference proteome</keyword>
<evidence type="ECO:0000313" key="4">
    <source>
        <dbReference type="Proteomes" id="UP001419268"/>
    </source>
</evidence>
<gene>
    <name evidence="3" type="ORF">Scep_015177</name>
</gene>
<accession>A0AAP0J592</accession>
<dbReference type="Proteomes" id="UP001419268">
    <property type="component" value="Unassembled WGS sequence"/>
</dbReference>
<dbReference type="InterPro" id="IPR044824">
    <property type="entry name" value="MAIN-like"/>
</dbReference>